<dbReference type="InterPro" id="IPR020939">
    <property type="entry name" value="Ribosomal_bL34_CS"/>
</dbReference>
<evidence type="ECO:0000313" key="7">
    <source>
        <dbReference type="Proteomes" id="UP000316253"/>
    </source>
</evidence>
<reference evidence="6 7" key="1">
    <citation type="submission" date="2017-08" db="EMBL/GenBank/DDBJ databases">
        <title>Mechanisms for carbon and nitrogen cycling indicate functional differentiation within the Candidate Phyla Radiation.</title>
        <authorList>
            <person name="Danczak R.E."/>
            <person name="Johnston M.D."/>
            <person name="Kenah C."/>
            <person name="Slattery M."/>
            <person name="Wrighton K.C."/>
            <person name="Wilkins M.J."/>
        </authorList>
    </citation>
    <scope>NUCLEOTIDE SEQUENCE [LARGE SCALE GENOMIC DNA]</scope>
    <source>
        <strain evidence="6">Gr01-1014_85</strain>
    </source>
</reference>
<dbReference type="HAMAP" id="MF_00391">
    <property type="entry name" value="Ribosomal_bL34"/>
    <property type="match status" value="1"/>
</dbReference>
<accession>A0A554JDQ0</accession>
<dbReference type="GO" id="GO:0006412">
    <property type="term" value="P:translation"/>
    <property type="evidence" value="ECO:0007669"/>
    <property type="project" value="UniProtKB-UniRule"/>
</dbReference>
<comment type="similarity">
    <text evidence="1 5">Belongs to the bacterial ribosomal protein bL34 family.</text>
</comment>
<dbReference type="Pfam" id="PF00468">
    <property type="entry name" value="Ribosomal_L34"/>
    <property type="match status" value="1"/>
</dbReference>
<dbReference type="NCBIfam" id="TIGR01030">
    <property type="entry name" value="rpmH_bact"/>
    <property type="match status" value="1"/>
</dbReference>
<evidence type="ECO:0000256" key="5">
    <source>
        <dbReference type="HAMAP-Rule" id="MF_00391"/>
    </source>
</evidence>
<protein>
    <recommendedName>
        <fullName evidence="4 5">Large ribosomal subunit protein bL34</fullName>
    </recommendedName>
</protein>
<dbReference type="GO" id="GO:0003735">
    <property type="term" value="F:structural constituent of ribosome"/>
    <property type="evidence" value="ECO:0007669"/>
    <property type="project" value="InterPro"/>
</dbReference>
<dbReference type="InterPro" id="IPR000271">
    <property type="entry name" value="Ribosomal_bL34"/>
</dbReference>
<dbReference type="PROSITE" id="PS00784">
    <property type="entry name" value="RIBOSOMAL_L34"/>
    <property type="match status" value="1"/>
</dbReference>
<evidence type="ECO:0000313" key="6">
    <source>
        <dbReference type="EMBL" id="TSC66533.1"/>
    </source>
</evidence>
<evidence type="ECO:0000256" key="2">
    <source>
        <dbReference type="ARBA" id="ARBA00022980"/>
    </source>
</evidence>
<name>A0A554JDQ0_9BACT</name>
<organism evidence="6 7">
    <name type="scientific">Candidatus Berkelbacteria bacterium Gr01-1014_85</name>
    <dbReference type="NCBI Taxonomy" id="2017150"/>
    <lineage>
        <taxon>Bacteria</taxon>
        <taxon>Candidatus Berkelbacteria</taxon>
    </lineage>
</organism>
<dbReference type="Gene3D" id="1.10.287.3980">
    <property type="match status" value="1"/>
</dbReference>
<gene>
    <name evidence="5" type="primary">rpmH</name>
    <name evidence="6" type="ORF">CEO22_62</name>
</gene>
<evidence type="ECO:0000256" key="4">
    <source>
        <dbReference type="ARBA" id="ARBA00035177"/>
    </source>
</evidence>
<evidence type="ECO:0000256" key="3">
    <source>
        <dbReference type="ARBA" id="ARBA00023274"/>
    </source>
</evidence>
<dbReference type="GO" id="GO:0005840">
    <property type="term" value="C:ribosome"/>
    <property type="evidence" value="ECO:0007669"/>
    <property type="project" value="UniProtKB-KW"/>
</dbReference>
<proteinExistence type="inferred from homology"/>
<keyword evidence="3 5" id="KW-0687">Ribonucleoprotein</keyword>
<comment type="caution">
    <text evidence="6">The sequence shown here is derived from an EMBL/GenBank/DDBJ whole genome shotgun (WGS) entry which is preliminary data.</text>
</comment>
<dbReference type="EMBL" id="VMFD01000003">
    <property type="protein sequence ID" value="TSC66533.1"/>
    <property type="molecule type" value="Genomic_DNA"/>
</dbReference>
<evidence type="ECO:0000256" key="1">
    <source>
        <dbReference type="ARBA" id="ARBA00010111"/>
    </source>
</evidence>
<dbReference type="Proteomes" id="UP000316253">
    <property type="component" value="Unassembled WGS sequence"/>
</dbReference>
<dbReference type="GO" id="GO:1990904">
    <property type="term" value="C:ribonucleoprotein complex"/>
    <property type="evidence" value="ECO:0007669"/>
    <property type="project" value="UniProtKB-KW"/>
</dbReference>
<keyword evidence="2 5" id="KW-0689">Ribosomal protein</keyword>
<sequence>MKRTLQKNKRRRLKVHGFLARMASLKGRLVLARRRLRGRARLTVTRTV</sequence>
<dbReference type="AlphaFoldDB" id="A0A554JDQ0"/>